<gene>
    <name evidence="2" type="ORF">SLS62_002410</name>
</gene>
<proteinExistence type="predicted"/>
<feature type="compositionally biased region" description="Low complexity" evidence="1">
    <location>
        <begin position="238"/>
        <end position="247"/>
    </location>
</feature>
<protein>
    <submittedName>
        <fullName evidence="2">Uncharacterized protein</fullName>
    </submittedName>
</protein>
<organism evidence="2 3">
    <name type="scientific">Diatrype stigma</name>
    <dbReference type="NCBI Taxonomy" id="117547"/>
    <lineage>
        <taxon>Eukaryota</taxon>
        <taxon>Fungi</taxon>
        <taxon>Dikarya</taxon>
        <taxon>Ascomycota</taxon>
        <taxon>Pezizomycotina</taxon>
        <taxon>Sordariomycetes</taxon>
        <taxon>Xylariomycetidae</taxon>
        <taxon>Xylariales</taxon>
        <taxon>Diatrypaceae</taxon>
        <taxon>Diatrype</taxon>
    </lineage>
</organism>
<accession>A0AAN9YVL4</accession>
<reference evidence="2 3" key="1">
    <citation type="submission" date="2024-02" db="EMBL/GenBank/DDBJ databases">
        <title>De novo assembly and annotation of 12 fungi associated with fruit tree decline syndrome in Ontario, Canada.</title>
        <authorList>
            <person name="Sulman M."/>
            <person name="Ellouze W."/>
            <person name="Ilyukhin E."/>
        </authorList>
    </citation>
    <scope>NUCLEOTIDE SEQUENCE [LARGE SCALE GENOMIC DNA]</scope>
    <source>
        <strain evidence="2 3">M11/M66-122</strain>
    </source>
</reference>
<name>A0AAN9YVL4_9PEZI</name>
<evidence type="ECO:0000313" key="2">
    <source>
        <dbReference type="EMBL" id="KAK7755480.1"/>
    </source>
</evidence>
<sequence>MLQLTGYPSQPFFPNIRVLSLSQVPLVAAMASAINFHTLRSLTLRKCLGWDHFLKGILERKGPINLKTLEIQYDDEGMGLEEYVIGSFLDAFEGLEELFVSMPGPHDSIRFWNHLAHHRETLRKLADHQRTVNTDEDSPAFERDEDVPDLGIFGRQLRRIKKDPSQNPLARLDLECLGLPCLPECLKPILQPFAEKASLKLLHIRQSCSDLEHLLSWAQEGNPQDLIDISDESEPESNSEGSGPASEAESDPSEPSVREGDTEQVGASVRLRKEFRQFIEWAFGPQGVSSLQIVAYGDFAYGGRDPYQNIVLCRSSDERMHYRILSPYEAMAVLEEHRAMLEALPMAPILYGKWLN</sequence>
<feature type="region of interest" description="Disordered" evidence="1">
    <location>
        <begin position="225"/>
        <end position="264"/>
    </location>
</feature>
<keyword evidence="3" id="KW-1185">Reference proteome</keyword>
<dbReference type="EMBL" id="JAKJXP020000012">
    <property type="protein sequence ID" value="KAK7755480.1"/>
    <property type="molecule type" value="Genomic_DNA"/>
</dbReference>
<dbReference type="Proteomes" id="UP001320420">
    <property type="component" value="Unassembled WGS sequence"/>
</dbReference>
<feature type="compositionally biased region" description="Acidic residues" evidence="1">
    <location>
        <begin position="228"/>
        <end position="237"/>
    </location>
</feature>
<evidence type="ECO:0000313" key="3">
    <source>
        <dbReference type="Proteomes" id="UP001320420"/>
    </source>
</evidence>
<dbReference type="AlphaFoldDB" id="A0AAN9YVL4"/>
<evidence type="ECO:0000256" key="1">
    <source>
        <dbReference type="SAM" id="MobiDB-lite"/>
    </source>
</evidence>
<comment type="caution">
    <text evidence="2">The sequence shown here is derived from an EMBL/GenBank/DDBJ whole genome shotgun (WGS) entry which is preliminary data.</text>
</comment>